<dbReference type="Gene3D" id="3.80.10.10">
    <property type="entry name" value="Ribonuclease Inhibitor"/>
    <property type="match status" value="2"/>
</dbReference>
<comment type="caution">
    <text evidence="1">The sequence shown here is derived from an EMBL/GenBank/DDBJ whole genome shotgun (WGS) entry which is preliminary data.</text>
</comment>
<proteinExistence type="predicted"/>
<reference evidence="1 2" key="1">
    <citation type="submission" date="2020-04" db="EMBL/GenBank/DDBJ databases">
        <authorList>
            <person name="Alioto T."/>
            <person name="Alioto T."/>
            <person name="Gomez Garrido J."/>
        </authorList>
    </citation>
    <scope>NUCLEOTIDE SEQUENCE [LARGE SCALE GENOMIC DNA]</scope>
</reference>
<evidence type="ECO:0000313" key="2">
    <source>
        <dbReference type="Proteomes" id="UP000494165"/>
    </source>
</evidence>
<keyword evidence="2" id="KW-1185">Reference proteome</keyword>
<name>A0A8S1E597_9INSE</name>
<protein>
    <submittedName>
        <fullName evidence="1">Uncharacterized protein</fullName>
    </submittedName>
</protein>
<organism evidence="1 2">
    <name type="scientific">Cloeon dipterum</name>
    <dbReference type="NCBI Taxonomy" id="197152"/>
    <lineage>
        <taxon>Eukaryota</taxon>
        <taxon>Metazoa</taxon>
        <taxon>Ecdysozoa</taxon>
        <taxon>Arthropoda</taxon>
        <taxon>Hexapoda</taxon>
        <taxon>Insecta</taxon>
        <taxon>Pterygota</taxon>
        <taxon>Palaeoptera</taxon>
        <taxon>Ephemeroptera</taxon>
        <taxon>Pisciforma</taxon>
        <taxon>Baetidae</taxon>
        <taxon>Cloeon</taxon>
    </lineage>
</organism>
<dbReference type="Proteomes" id="UP000494165">
    <property type="component" value="Unassembled WGS sequence"/>
</dbReference>
<dbReference type="AlphaFoldDB" id="A0A8S1E597"/>
<dbReference type="InterPro" id="IPR032675">
    <property type="entry name" value="LRR_dom_sf"/>
</dbReference>
<accession>A0A8S1E597</accession>
<dbReference type="OrthoDB" id="2588702at2759"/>
<dbReference type="EMBL" id="CADEPI010000619">
    <property type="protein sequence ID" value="CAB3387739.1"/>
    <property type="molecule type" value="Genomic_DNA"/>
</dbReference>
<evidence type="ECO:0000313" key="1">
    <source>
        <dbReference type="EMBL" id="CAB3387739.1"/>
    </source>
</evidence>
<gene>
    <name evidence="1" type="ORF">CLODIP_2_CD00684</name>
</gene>
<sequence length="499" mass="56996">MVEVTRLIQGACDNIYNSHRSSNDHNLLSPLEASSEAIEEVRRYFIDPLPYLLREMICNRRHLEFNCENYVNKAPQKLLIFLRVVMHKDLTIFHIPVLKLLPSHLGALPDSFWCQQLSTMNKLQSLNLANVCTDELLRVISESCPLLEDIKVVSKSRNMSAEFNFNALRKAYHVTDSGLLYLRRCKRLKRISIGVARMQNRQITPKGILTLMLDLPDLQGLNYPYMDAVLQNLIANGIETTFKIEQIVDKSCTLSHAQMLAAQFQNLKRLHLDLSQDMAKEKQLLESTAILKLLADSSLKLNSLRLGKICVSKQTLLEFLSVKGAFLSELILYDNACEIDAKTLILIGTMCPYLVQMCLQNLETGDFCGQVPPGLFPHLKDLSIISRNSWDLSILLSILIKGEELVTLNIDVHYRLCNINNFFTNFFKYAKLPKLRKIIFGGSAIINQSTLENLYNNCPNLETIMCEESLVQLTKQSFLDDLRDEINSKNYDFCLYIFG</sequence>